<dbReference type="SUPFAM" id="SSF52743">
    <property type="entry name" value="Subtilisin-like"/>
    <property type="match status" value="1"/>
</dbReference>
<dbReference type="PROSITE" id="PS00137">
    <property type="entry name" value="SUBTILASE_HIS"/>
    <property type="match status" value="1"/>
</dbReference>
<feature type="active site" description="Charge relay system" evidence="5">
    <location>
        <position position="136"/>
    </location>
</feature>
<gene>
    <name evidence="10" type="ORF">AVDCRST_MAG85-2518</name>
</gene>
<evidence type="ECO:0000313" key="10">
    <source>
        <dbReference type="EMBL" id="CAA9514390.1"/>
    </source>
</evidence>
<proteinExistence type="inferred from homology"/>
<dbReference type="InterPro" id="IPR000209">
    <property type="entry name" value="Peptidase_S8/S53_dom"/>
</dbReference>
<evidence type="ECO:0000256" key="1">
    <source>
        <dbReference type="ARBA" id="ARBA00011073"/>
    </source>
</evidence>
<dbReference type="InterPro" id="IPR023827">
    <property type="entry name" value="Peptidase_S8_Asp-AS"/>
</dbReference>
<accession>A0A6J4T6B3</accession>
<evidence type="ECO:0000256" key="5">
    <source>
        <dbReference type="PROSITE-ProRule" id="PRU01240"/>
    </source>
</evidence>
<dbReference type="Pfam" id="PF22148">
    <property type="entry name" value="Fervidolysin_NPro-like"/>
    <property type="match status" value="1"/>
</dbReference>
<keyword evidence="4 5" id="KW-0720">Serine protease</keyword>
<feature type="signal peptide" evidence="7">
    <location>
        <begin position="1"/>
        <end position="20"/>
    </location>
</feature>
<evidence type="ECO:0000256" key="7">
    <source>
        <dbReference type="SAM" id="SignalP"/>
    </source>
</evidence>
<feature type="domain" description="Peptidase S8/S53" evidence="8">
    <location>
        <begin position="128"/>
        <end position="334"/>
    </location>
</feature>
<evidence type="ECO:0000259" key="8">
    <source>
        <dbReference type="Pfam" id="PF00082"/>
    </source>
</evidence>
<evidence type="ECO:0000256" key="6">
    <source>
        <dbReference type="RuleBase" id="RU003355"/>
    </source>
</evidence>
<keyword evidence="2 5" id="KW-0645">Protease</keyword>
<dbReference type="GO" id="GO:0006508">
    <property type="term" value="P:proteolysis"/>
    <property type="evidence" value="ECO:0007669"/>
    <property type="project" value="UniProtKB-KW"/>
</dbReference>
<dbReference type="InterPro" id="IPR054399">
    <property type="entry name" value="Fervidolysin-like_N_prodom"/>
</dbReference>
<protein>
    <submittedName>
        <fullName evidence="10">Uncharacterized protein</fullName>
    </submittedName>
</protein>
<keyword evidence="7" id="KW-0732">Signal</keyword>
<dbReference type="AlphaFoldDB" id="A0A6J4T6B3"/>
<dbReference type="InterPro" id="IPR036852">
    <property type="entry name" value="Peptidase_S8/S53_dom_sf"/>
</dbReference>
<dbReference type="PROSITE" id="PS00138">
    <property type="entry name" value="SUBTILASE_SER"/>
    <property type="match status" value="1"/>
</dbReference>
<dbReference type="InterPro" id="IPR022398">
    <property type="entry name" value="Peptidase_S8_His-AS"/>
</dbReference>
<dbReference type="PRINTS" id="PR00723">
    <property type="entry name" value="SUBTILISIN"/>
</dbReference>
<evidence type="ECO:0000256" key="3">
    <source>
        <dbReference type="ARBA" id="ARBA00022801"/>
    </source>
</evidence>
<dbReference type="PROSITE" id="PS00136">
    <property type="entry name" value="SUBTILASE_ASP"/>
    <property type="match status" value="1"/>
</dbReference>
<dbReference type="PANTHER" id="PTHR43399">
    <property type="entry name" value="SUBTILISIN-RELATED"/>
    <property type="match status" value="1"/>
</dbReference>
<dbReference type="PANTHER" id="PTHR43399:SF4">
    <property type="entry name" value="CELL WALL-ASSOCIATED PROTEASE"/>
    <property type="match status" value="1"/>
</dbReference>
<dbReference type="Pfam" id="PF00082">
    <property type="entry name" value="Peptidase_S8"/>
    <property type="match status" value="1"/>
</dbReference>
<dbReference type="InterPro" id="IPR051048">
    <property type="entry name" value="Peptidase_S8/S53_subtilisin"/>
</dbReference>
<reference evidence="10" key="1">
    <citation type="submission" date="2020-02" db="EMBL/GenBank/DDBJ databases">
        <authorList>
            <person name="Meier V. D."/>
        </authorList>
    </citation>
    <scope>NUCLEOTIDE SEQUENCE</scope>
    <source>
        <strain evidence="10">AVDCRST_MAG85</strain>
    </source>
</reference>
<feature type="active site" description="Charge relay system" evidence="5">
    <location>
        <position position="516"/>
    </location>
</feature>
<dbReference type="GO" id="GO:0004252">
    <property type="term" value="F:serine-type endopeptidase activity"/>
    <property type="evidence" value="ECO:0007669"/>
    <property type="project" value="UniProtKB-UniRule"/>
</dbReference>
<feature type="non-terminal residue" evidence="10">
    <location>
        <position position="528"/>
    </location>
</feature>
<sequence length="528" mass="55978">MRAKGLIAVLGALAAIPATAAAAERPHVEGQLVVRFAASTDGAERSAIRRSLDATVARALPVPGAQLLEVDDVPAAEAAFERRPGVLYAEPNFRLTLDGTTNDLALGAQWNLRQVGAPDAWDVTKGSRDVVAAVIDSGVEVDHPDLQGNLWTNQAEFGSGRESNGIDDDGNGYVNDWRGWHFGYGQYNHNDATDYGGHGTHVAGIIGATGDNGIGITGVSPRASIMPFNVWDKGSAGVAEAIAYADSFGVRVANGSFGIPWSDLIEDALEAAPDLLLSVSAGNQRWNVEEHKEERYPCVSRKPNVICVAATDHGDDLADFSNWGSESVDLGAPGVGVPTVGLPQRTLVGAWFDQPLDARWTTGGTGGSWAVVTQPDAEWPDMNAWGTLNDSPNADYPNDADTWFGNAEPLDLTGARGCEVFSYLSHDLAPDDVLRIEASSGGGAWELLRERTGQVTFEDVSVPLTAYEGSPGLRVRFRLVTDATGQDRGVRLHHASVFCDEPRFRGDEYPGVNGTSNAAPHIAGTAAL</sequence>
<evidence type="ECO:0000256" key="2">
    <source>
        <dbReference type="ARBA" id="ARBA00022670"/>
    </source>
</evidence>
<name>A0A6J4T6B3_9ACTN</name>
<feature type="chain" id="PRO_5038534893" evidence="7">
    <location>
        <begin position="21"/>
        <end position="528"/>
    </location>
</feature>
<dbReference type="InterPro" id="IPR023828">
    <property type="entry name" value="Peptidase_S8_Ser-AS"/>
</dbReference>
<dbReference type="InterPro" id="IPR015500">
    <property type="entry name" value="Peptidase_S8_subtilisin-rel"/>
</dbReference>
<feature type="active site" description="Charge relay system" evidence="5">
    <location>
        <position position="198"/>
    </location>
</feature>
<dbReference type="PROSITE" id="PS51892">
    <property type="entry name" value="SUBTILASE"/>
    <property type="match status" value="1"/>
</dbReference>
<dbReference type="Gene3D" id="3.40.50.200">
    <property type="entry name" value="Peptidase S8/S53 domain"/>
    <property type="match status" value="1"/>
</dbReference>
<dbReference type="EMBL" id="CADCVT010000273">
    <property type="protein sequence ID" value="CAA9514390.1"/>
    <property type="molecule type" value="Genomic_DNA"/>
</dbReference>
<feature type="domain" description="Fervidolysin-like N-terminal prodomain" evidence="9">
    <location>
        <begin position="18"/>
        <end position="92"/>
    </location>
</feature>
<comment type="similarity">
    <text evidence="1 5 6">Belongs to the peptidase S8 family.</text>
</comment>
<evidence type="ECO:0000259" key="9">
    <source>
        <dbReference type="Pfam" id="PF22148"/>
    </source>
</evidence>
<keyword evidence="3 5" id="KW-0378">Hydrolase</keyword>
<evidence type="ECO:0000256" key="4">
    <source>
        <dbReference type="ARBA" id="ARBA00022825"/>
    </source>
</evidence>
<organism evidence="10">
    <name type="scientific">uncultured Solirubrobacteraceae bacterium</name>
    <dbReference type="NCBI Taxonomy" id="1162706"/>
    <lineage>
        <taxon>Bacteria</taxon>
        <taxon>Bacillati</taxon>
        <taxon>Actinomycetota</taxon>
        <taxon>Thermoleophilia</taxon>
        <taxon>Solirubrobacterales</taxon>
        <taxon>Solirubrobacteraceae</taxon>
        <taxon>environmental samples</taxon>
    </lineage>
</organism>